<evidence type="ECO:0000313" key="1">
    <source>
        <dbReference type="EMBL" id="QHT78896.1"/>
    </source>
</evidence>
<accession>A0A6C0HFH5</accession>
<proteinExistence type="predicted"/>
<protein>
    <submittedName>
        <fullName evidence="1">Uncharacterized protein</fullName>
    </submittedName>
</protein>
<name>A0A6C0HFH5_9ZZZZ</name>
<organism evidence="1">
    <name type="scientific">viral metagenome</name>
    <dbReference type="NCBI Taxonomy" id="1070528"/>
    <lineage>
        <taxon>unclassified sequences</taxon>
        <taxon>metagenomes</taxon>
        <taxon>organismal metagenomes</taxon>
    </lineage>
</organism>
<reference evidence="1" key="1">
    <citation type="journal article" date="2020" name="Nature">
        <title>Giant virus diversity and host interactions through global metagenomics.</title>
        <authorList>
            <person name="Schulz F."/>
            <person name="Roux S."/>
            <person name="Paez-Espino D."/>
            <person name="Jungbluth S."/>
            <person name="Walsh D.A."/>
            <person name="Denef V.J."/>
            <person name="McMahon K.D."/>
            <person name="Konstantinidis K.T."/>
            <person name="Eloe-Fadrosh E.A."/>
            <person name="Kyrpides N.C."/>
            <person name="Woyke T."/>
        </authorList>
    </citation>
    <scope>NUCLEOTIDE SEQUENCE</scope>
    <source>
        <strain evidence="1">GVMAG-M-3300023179-97</strain>
    </source>
</reference>
<dbReference type="AlphaFoldDB" id="A0A6C0HFH5"/>
<sequence>MDSNGIRLNDHAEIMYQPSKRIVKQESLREIDATKTTPAPDSRYPAYAARMDDGRLVTDYRQACVSRAPPGTQFAVKQWIVHNTDELIRISRLRQVQNTGQAFGTVRTELAPASYQQCTTEKCKIYSSENPDGIGIERVDRTPPLFGTFNFSPDKNIISKNVKHTELNKNVEYGANTYRRWENYVN</sequence>
<dbReference type="EMBL" id="MN739942">
    <property type="protein sequence ID" value="QHT78896.1"/>
    <property type="molecule type" value="Genomic_DNA"/>
</dbReference>